<reference evidence="2" key="1">
    <citation type="submission" date="2017-12" db="EMBL/GenBank/DDBJ databases">
        <title>FDA dAtabase for Regulatory Grade micrObial Sequences (FDA-ARGOS): Supporting development and validation of Infectious Disease Dx tests.</title>
        <authorList>
            <person name="Campos J."/>
            <person name="Goldberg B."/>
            <person name="Tallon L."/>
            <person name="Sadzewicz L."/>
            <person name="Sengamalay N."/>
            <person name="Ott S."/>
            <person name="Godinez A."/>
            <person name="Nagaraj S."/>
            <person name="Vyas G."/>
            <person name="Aluvathingal J."/>
            <person name="Nadendla S."/>
            <person name="Geyer C."/>
            <person name="Nandy P."/>
            <person name="Hobson J."/>
            <person name="Sichtig H."/>
        </authorList>
    </citation>
    <scope>NUCLEOTIDE SEQUENCE</scope>
    <source>
        <strain evidence="2">FDAARGOS_252</strain>
    </source>
</reference>
<keyword evidence="1" id="KW-0472">Membrane</keyword>
<feature type="transmembrane region" description="Helical" evidence="1">
    <location>
        <begin position="36"/>
        <end position="54"/>
    </location>
</feature>
<proteinExistence type="predicted"/>
<keyword evidence="1" id="KW-0812">Transmembrane</keyword>
<sequence length="92" mass="10209">MLRVISALSGLGLMLLSYTIFSSALRSSYSADGEEVLAIAASLIGGLCTFLFALRPNSTRSDRLISAWMDMKRAEFQARRESFEESARKDRP</sequence>
<accession>A0A1V0GVM9</accession>
<gene>
    <name evidence="2" type="ORF">A6J80_17280</name>
</gene>
<dbReference type="Proteomes" id="UP000191257">
    <property type="component" value="Chromosome"/>
</dbReference>
<dbReference type="AlphaFoldDB" id="A0A1V0GVM9"/>
<dbReference type="KEGG" id="pye:A6J80_17280"/>
<name>A0A1V0GVM9_9RHOB</name>
<keyword evidence="1" id="KW-1133">Transmembrane helix</keyword>
<dbReference type="STRING" id="147645.A6J80_17280"/>
<protein>
    <submittedName>
        <fullName evidence="2">Uncharacterized protein</fullName>
    </submittedName>
</protein>
<dbReference type="RefSeq" id="WP_080622329.1">
    <property type="nucleotide sequence ID" value="NZ_CAWMZI010000001.1"/>
</dbReference>
<organism evidence="2 3">
    <name type="scientific">Paracoccus yeei</name>
    <dbReference type="NCBI Taxonomy" id="147645"/>
    <lineage>
        <taxon>Bacteria</taxon>
        <taxon>Pseudomonadati</taxon>
        <taxon>Pseudomonadota</taxon>
        <taxon>Alphaproteobacteria</taxon>
        <taxon>Rhodobacterales</taxon>
        <taxon>Paracoccaceae</taxon>
        <taxon>Paracoccus</taxon>
    </lineage>
</organism>
<dbReference type="EMBL" id="CP020442">
    <property type="protein sequence ID" value="ARC37868.1"/>
    <property type="molecule type" value="Genomic_DNA"/>
</dbReference>
<evidence type="ECO:0000313" key="3">
    <source>
        <dbReference type="Proteomes" id="UP000191257"/>
    </source>
</evidence>
<evidence type="ECO:0000313" key="2">
    <source>
        <dbReference type="EMBL" id="ARC37868.1"/>
    </source>
</evidence>
<evidence type="ECO:0000256" key="1">
    <source>
        <dbReference type="SAM" id="Phobius"/>
    </source>
</evidence>
<keyword evidence="3" id="KW-1185">Reference proteome</keyword>